<feature type="non-terminal residue" evidence="1">
    <location>
        <position position="1"/>
    </location>
</feature>
<evidence type="ECO:0000313" key="2">
    <source>
        <dbReference type="Proteomes" id="UP000001449"/>
    </source>
</evidence>
<accession>B8CAL1</accession>
<gene>
    <name evidence="1" type="ORF">THAPSDRAFT_269633</name>
</gene>
<reference evidence="1 2" key="2">
    <citation type="journal article" date="2008" name="Nature">
        <title>The Phaeodactylum genome reveals the evolutionary history of diatom genomes.</title>
        <authorList>
            <person name="Bowler C."/>
            <person name="Allen A.E."/>
            <person name="Badger J.H."/>
            <person name="Grimwood J."/>
            <person name="Jabbari K."/>
            <person name="Kuo A."/>
            <person name="Maheswari U."/>
            <person name="Martens C."/>
            <person name="Maumus F."/>
            <person name="Otillar R.P."/>
            <person name="Rayko E."/>
            <person name="Salamov A."/>
            <person name="Vandepoele K."/>
            <person name="Beszteri B."/>
            <person name="Gruber A."/>
            <person name="Heijde M."/>
            <person name="Katinka M."/>
            <person name="Mock T."/>
            <person name="Valentin K."/>
            <person name="Verret F."/>
            <person name="Berges J.A."/>
            <person name="Brownlee C."/>
            <person name="Cadoret J.P."/>
            <person name="Chiovitti A."/>
            <person name="Choi C.J."/>
            <person name="Coesel S."/>
            <person name="De Martino A."/>
            <person name="Detter J.C."/>
            <person name="Durkin C."/>
            <person name="Falciatore A."/>
            <person name="Fournet J."/>
            <person name="Haruta M."/>
            <person name="Huysman M.J."/>
            <person name="Jenkins B.D."/>
            <person name="Jiroutova K."/>
            <person name="Jorgensen R.E."/>
            <person name="Joubert Y."/>
            <person name="Kaplan A."/>
            <person name="Kroger N."/>
            <person name="Kroth P.G."/>
            <person name="La Roche J."/>
            <person name="Lindquist E."/>
            <person name="Lommer M."/>
            <person name="Martin-Jezequel V."/>
            <person name="Lopez P.J."/>
            <person name="Lucas S."/>
            <person name="Mangogna M."/>
            <person name="McGinnis K."/>
            <person name="Medlin L.K."/>
            <person name="Montsant A."/>
            <person name="Oudot-Le Secq M.P."/>
            <person name="Napoli C."/>
            <person name="Obornik M."/>
            <person name="Parker M.S."/>
            <person name="Petit J.L."/>
            <person name="Porcel B.M."/>
            <person name="Poulsen N."/>
            <person name="Robison M."/>
            <person name="Rychlewski L."/>
            <person name="Rynearson T.A."/>
            <person name="Schmutz J."/>
            <person name="Shapiro H."/>
            <person name="Siaut M."/>
            <person name="Stanley M."/>
            <person name="Sussman M.R."/>
            <person name="Taylor A.R."/>
            <person name="Vardi A."/>
            <person name="von Dassow P."/>
            <person name="Vyverman W."/>
            <person name="Willis A."/>
            <person name="Wyrwicz L.S."/>
            <person name="Rokhsar D.S."/>
            <person name="Weissenbach J."/>
            <person name="Armbrust E.V."/>
            <person name="Green B.R."/>
            <person name="Van de Peer Y."/>
            <person name="Grigoriev I.V."/>
        </authorList>
    </citation>
    <scope>NUCLEOTIDE SEQUENCE [LARGE SCALE GENOMIC DNA]</scope>
    <source>
        <strain evidence="1 2">CCMP1335</strain>
    </source>
</reference>
<dbReference type="AlphaFoldDB" id="B8CAL1"/>
<dbReference type="PaxDb" id="35128-Thaps269633"/>
<name>B8CAL1_THAPS</name>
<dbReference type="KEGG" id="tps:THAPSDRAFT_269633"/>
<organism evidence="1 2">
    <name type="scientific">Thalassiosira pseudonana</name>
    <name type="common">Marine diatom</name>
    <name type="synonym">Cyclotella nana</name>
    <dbReference type="NCBI Taxonomy" id="35128"/>
    <lineage>
        <taxon>Eukaryota</taxon>
        <taxon>Sar</taxon>
        <taxon>Stramenopiles</taxon>
        <taxon>Ochrophyta</taxon>
        <taxon>Bacillariophyta</taxon>
        <taxon>Coscinodiscophyceae</taxon>
        <taxon>Thalassiosirophycidae</taxon>
        <taxon>Thalassiosirales</taxon>
        <taxon>Thalassiosiraceae</taxon>
        <taxon>Thalassiosira</taxon>
    </lineage>
</organism>
<evidence type="ECO:0000313" key="1">
    <source>
        <dbReference type="EMBL" id="EED89700.1"/>
    </source>
</evidence>
<dbReference type="STRING" id="35128.B8CAL1"/>
<proteinExistence type="predicted"/>
<evidence type="ECO:0008006" key="3">
    <source>
        <dbReference type="Google" id="ProtNLM"/>
    </source>
</evidence>
<protein>
    <recommendedName>
        <fullName evidence="3">Orc1-like AAA ATPase domain-containing protein</fullName>
    </recommendedName>
</protein>
<dbReference type="Proteomes" id="UP000001449">
    <property type="component" value="Chromosome 12"/>
</dbReference>
<dbReference type="GeneID" id="7447591"/>
<reference evidence="1 2" key="1">
    <citation type="journal article" date="2004" name="Science">
        <title>The genome of the diatom Thalassiosira pseudonana: ecology, evolution, and metabolism.</title>
        <authorList>
            <person name="Armbrust E.V."/>
            <person name="Berges J.A."/>
            <person name="Bowler C."/>
            <person name="Green B.R."/>
            <person name="Martinez D."/>
            <person name="Putnam N.H."/>
            <person name="Zhou S."/>
            <person name="Allen A.E."/>
            <person name="Apt K.E."/>
            <person name="Bechner M."/>
            <person name="Brzezinski M.A."/>
            <person name="Chaal B.K."/>
            <person name="Chiovitti A."/>
            <person name="Davis A.K."/>
            <person name="Demarest M.S."/>
            <person name="Detter J.C."/>
            <person name="Glavina T."/>
            <person name="Goodstein D."/>
            <person name="Hadi M.Z."/>
            <person name="Hellsten U."/>
            <person name="Hildebrand M."/>
            <person name="Jenkins B.D."/>
            <person name="Jurka J."/>
            <person name="Kapitonov V.V."/>
            <person name="Kroger N."/>
            <person name="Lau W.W."/>
            <person name="Lane T.W."/>
            <person name="Larimer F.W."/>
            <person name="Lippmeier J.C."/>
            <person name="Lucas S."/>
            <person name="Medina M."/>
            <person name="Montsant A."/>
            <person name="Obornik M."/>
            <person name="Parker M.S."/>
            <person name="Palenik B."/>
            <person name="Pazour G.J."/>
            <person name="Richardson P.M."/>
            <person name="Rynearson T.A."/>
            <person name="Saito M.A."/>
            <person name="Schwartz D.C."/>
            <person name="Thamatrakoln K."/>
            <person name="Valentin K."/>
            <person name="Vardi A."/>
            <person name="Wilkerson F.P."/>
            <person name="Rokhsar D.S."/>
        </authorList>
    </citation>
    <scope>NUCLEOTIDE SEQUENCE [LARGE SCALE GENOMIC DNA]</scope>
    <source>
        <strain evidence="1 2">CCMP1335</strain>
    </source>
</reference>
<dbReference type="PANTHER" id="PTHR43642:SF1">
    <property type="entry name" value="HYBRID SIGNAL TRANSDUCTION HISTIDINE KINASE G"/>
    <property type="match status" value="1"/>
</dbReference>
<dbReference type="InParanoid" id="B8CAL1"/>
<dbReference type="RefSeq" id="XP_002293239.1">
    <property type="nucleotide sequence ID" value="XM_002293203.1"/>
</dbReference>
<dbReference type="HOGENOM" id="CLU_675441_0_0_1"/>
<keyword evidence="2" id="KW-1185">Reference proteome</keyword>
<dbReference type="PANTHER" id="PTHR43642">
    <property type="entry name" value="HYBRID SIGNAL TRANSDUCTION HISTIDINE KINASE G"/>
    <property type="match status" value="1"/>
</dbReference>
<dbReference type="EMBL" id="CM000647">
    <property type="protein sequence ID" value="EED89700.1"/>
    <property type="molecule type" value="Genomic_DNA"/>
</dbReference>
<dbReference type="InterPro" id="IPR053159">
    <property type="entry name" value="Hybrid_Histidine_Kinase"/>
</dbReference>
<sequence length="408" mass="46015">MTCQYLAIKEVYVKVVGVDTDEASPSVAETFDERTVGSGRKRLRCLFNILVKSICCGGCPLVIIVDDLQWADDFALEMVEAFTSSLSTTVTCNVQCSGGLLMLGSYRDNEVDPDGFLKKLIARMSQAKGNLRVAELPVKELLESDINSMLSSKLCLPMRYTRHLAKLVHKKTRGNPYHIEEFLVSVISNNMLRFAVKERRWIWDDEVIDLQMISEGVAELLARKLHQLPKDILQTLKICSCLGSQVNRSTIRRLDSGNLPFSLLESLDAAVNEGLMERAFHLYRFVHDILKESVYNLIPGRSSTLKIFPKLLALPSIRSMYAKITLISAWRNDHYLHSSILNEGKKSTAMSSFAQARDYVEAATNDIREGYRITKIATLIIEEESSINEHTLRAKLARFPLGQGRYCV</sequence>